<dbReference type="PANTHER" id="PTHR36330:SF2">
    <property type="entry name" value="LIPASE_LIPOOXYGENASE, PLAT_LH2 FAMILY PROTEIN"/>
    <property type="match status" value="1"/>
</dbReference>
<name>A0A8N4FBD1_ELAGV</name>
<evidence type="ECO:0000256" key="1">
    <source>
        <dbReference type="SAM" id="Phobius"/>
    </source>
</evidence>
<feature type="transmembrane region" description="Helical" evidence="1">
    <location>
        <begin position="344"/>
        <end position="363"/>
    </location>
</feature>
<feature type="transmembrane region" description="Helical" evidence="1">
    <location>
        <begin position="314"/>
        <end position="332"/>
    </location>
</feature>
<feature type="transmembrane region" description="Helical" evidence="1">
    <location>
        <begin position="265"/>
        <end position="282"/>
    </location>
</feature>
<organism evidence="3 4">
    <name type="scientific">Elaeis guineensis var. tenera</name>
    <name type="common">Oil palm</name>
    <dbReference type="NCBI Taxonomy" id="51953"/>
    <lineage>
        <taxon>Eukaryota</taxon>
        <taxon>Viridiplantae</taxon>
        <taxon>Streptophyta</taxon>
        <taxon>Embryophyta</taxon>
        <taxon>Tracheophyta</taxon>
        <taxon>Spermatophyta</taxon>
        <taxon>Magnoliopsida</taxon>
        <taxon>Liliopsida</taxon>
        <taxon>Arecaceae</taxon>
        <taxon>Arecoideae</taxon>
        <taxon>Cocoseae</taxon>
        <taxon>Elaeidinae</taxon>
        <taxon>Elaeis</taxon>
    </lineage>
</organism>
<proteinExistence type="predicted"/>
<keyword evidence="1" id="KW-1133">Transmembrane helix</keyword>
<evidence type="ECO:0000313" key="4">
    <source>
        <dbReference type="RefSeq" id="XP_029122916.1"/>
    </source>
</evidence>
<dbReference type="PANTHER" id="PTHR36330">
    <property type="entry name" value="LIPASE/LIPOOXYGENASE, PLAT/LH2 FAMILY PROTEIN"/>
    <property type="match status" value="1"/>
</dbReference>
<evidence type="ECO:0000313" key="3">
    <source>
        <dbReference type="Proteomes" id="UP000504607"/>
    </source>
</evidence>
<feature type="transmembrane region" description="Helical" evidence="1">
    <location>
        <begin position="240"/>
        <end position="259"/>
    </location>
</feature>
<gene>
    <name evidence="4" type="primary">LOC105053473</name>
</gene>
<protein>
    <submittedName>
        <fullName evidence="4">Uncharacterized protein LOC105053473 isoform X2</fullName>
    </submittedName>
</protein>
<dbReference type="AlphaFoldDB" id="A0A8N4FBD1"/>
<sequence length="369" mass="40441">MSPVHTVLTLDFQDFAKPSHLLPAEEAIIYKYISGERVSSLELDSSSSFYVLELHTSKDFGSGLSDINAALLLCLIDVNGDSLLQRVCAVSLEHTKQKNDMTFSEVVHFQRDSVDIVTFNGPKLEKIEAFWIGLESGSWRLNDMQLTVINGPLSLSKSIECISESQFEGWQYKFEANNILLGERGGLSITELRPLLITELPWNEFSTLLNKHSQPATSLTNAKTSIEDGMKEYADLKFSLLLYDLILILSGSSILVLTAGEKASFSYLLGGICGFLYLLLLQRSVDGLSVPMSSSSDGEMENFVLSFGGFKRPWLGLAVFVAASALAVKHGLGGSSLEFRPTELFIGVAGFLTCKIAVVLAAFKPIQRS</sequence>
<keyword evidence="1" id="KW-0472">Membrane</keyword>
<keyword evidence="3" id="KW-1185">Reference proteome</keyword>
<keyword evidence="1" id="KW-0812">Transmembrane</keyword>
<dbReference type="Pfam" id="PF24938">
    <property type="entry name" value="DUF7755"/>
    <property type="match status" value="1"/>
</dbReference>
<dbReference type="Proteomes" id="UP000504607">
    <property type="component" value="Chromosome 10"/>
</dbReference>
<reference evidence="4" key="1">
    <citation type="submission" date="2025-08" db="UniProtKB">
        <authorList>
            <consortium name="RefSeq"/>
        </authorList>
    </citation>
    <scope>IDENTIFICATION</scope>
</reference>
<evidence type="ECO:0000259" key="2">
    <source>
        <dbReference type="Pfam" id="PF24938"/>
    </source>
</evidence>
<dbReference type="RefSeq" id="XP_029122916.1">
    <property type="nucleotide sequence ID" value="XM_029267083.1"/>
</dbReference>
<dbReference type="InterPro" id="IPR056657">
    <property type="entry name" value="DUF7755"/>
</dbReference>
<dbReference type="GeneID" id="105053473"/>
<accession>A0A8N4FBD1</accession>
<feature type="domain" description="DUF7755" evidence="2">
    <location>
        <begin position="48"/>
        <end position="198"/>
    </location>
</feature>